<keyword evidence="3" id="KW-1185">Reference proteome</keyword>
<dbReference type="OrthoDB" id="512896at2"/>
<gene>
    <name evidence="2" type="ordered locus">Cyan7822_0362</name>
</gene>
<proteinExistence type="predicted"/>
<dbReference type="EMBL" id="CP002198">
    <property type="protein sequence ID" value="ADN12408.1"/>
    <property type="molecule type" value="Genomic_DNA"/>
</dbReference>
<evidence type="ECO:0000313" key="2">
    <source>
        <dbReference type="EMBL" id="ADN12408.1"/>
    </source>
</evidence>
<evidence type="ECO:0000256" key="1">
    <source>
        <dbReference type="SAM" id="SignalP"/>
    </source>
</evidence>
<dbReference type="PROSITE" id="PS51257">
    <property type="entry name" value="PROKAR_LIPOPROTEIN"/>
    <property type="match status" value="1"/>
</dbReference>
<evidence type="ECO:0008006" key="4">
    <source>
        <dbReference type="Google" id="ProtNLM"/>
    </source>
</evidence>
<protein>
    <recommendedName>
        <fullName evidence="4">VWFA domain-containing protein</fullName>
    </recommendedName>
</protein>
<name>E0U672_GLOV7</name>
<feature type="signal peptide" evidence="1">
    <location>
        <begin position="1"/>
        <end position="19"/>
    </location>
</feature>
<dbReference type="eggNOG" id="ENOG502ZVZA">
    <property type="taxonomic scope" value="Bacteria"/>
</dbReference>
<evidence type="ECO:0000313" key="3">
    <source>
        <dbReference type="Proteomes" id="UP000008206"/>
    </source>
</evidence>
<feature type="chain" id="PRO_5003141139" description="VWFA domain-containing protein" evidence="1">
    <location>
        <begin position="20"/>
        <end position="458"/>
    </location>
</feature>
<dbReference type="AlphaFoldDB" id="E0U672"/>
<dbReference type="RefSeq" id="WP_013320518.1">
    <property type="nucleotide sequence ID" value="NC_014501.1"/>
</dbReference>
<accession>E0U672</accession>
<dbReference type="Proteomes" id="UP000008206">
    <property type="component" value="Chromosome"/>
</dbReference>
<dbReference type="HOGENOM" id="CLU_596800_0_0_3"/>
<organism evidence="2 3">
    <name type="scientific">Gloeothece verrucosa (strain PCC 7822)</name>
    <name type="common">Cyanothece sp. (strain PCC 7822)</name>
    <dbReference type="NCBI Taxonomy" id="497965"/>
    <lineage>
        <taxon>Bacteria</taxon>
        <taxon>Bacillati</taxon>
        <taxon>Cyanobacteriota</taxon>
        <taxon>Cyanophyceae</taxon>
        <taxon>Oscillatoriophycideae</taxon>
        <taxon>Chroococcales</taxon>
        <taxon>Aphanothecaceae</taxon>
        <taxon>Gloeothece</taxon>
        <taxon>Gloeothece verrucosa</taxon>
    </lineage>
</organism>
<keyword evidence="1" id="KW-0732">Signal</keyword>
<dbReference type="KEGG" id="cyj:Cyan7822_0362"/>
<dbReference type="STRING" id="497965.Cyan7822_0362"/>
<sequence length="458" mass="52052">MTYKPLAAITIFIALTATGCPSQSPISLNCEPPKINIDNQKSKSPTIDIYVDTTPSMEGYVTVPNSNYVQTIQLVDSAANAMTALKNRNYYSFGIEPRPLNDRSNFLKAQLPGFYQLTDKNFEDTRIDTAINAAITGQKNKDKISILITDLYQQESDIAKVTDQLKQYLEGDYAVGILAIRSQFQGWIYDVGIAGGKFRYDTTKVKPEQYRPFYLIILGKYPDVVNYFEQLKNLDKNLFTEEQFMIFYHQIVSQPSLLSISSNSPRRGNGLLRQKTMWVTGNQRKNRIKVDPETVELLGVDERLENSNKNSIDNQASYYPLPYTLPLASEGNIFTLDPIVEIFDKSQNDFTPVKSVNLTADIFAITILNKEANMMNMTSEIDAKKLESGTYFIQANLIPYQFQEPNWWTTWNTEASNQDGSKTNKLKNFLSELKAVMLKAMESKQTRVGKLCYVIQKN</sequence>
<reference evidence="3" key="1">
    <citation type="journal article" date="2011" name="MBio">
        <title>Novel metabolic attributes of the genus Cyanothece, comprising a group of unicellular nitrogen-fixing Cyanobacteria.</title>
        <authorList>
            <person name="Bandyopadhyay A."/>
            <person name="Elvitigala T."/>
            <person name="Welsh E."/>
            <person name="Stockel J."/>
            <person name="Liberton M."/>
            <person name="Min H."/>
            <person name="Sherman L.A."/>
            <person name="Pakrasi H.B."/>
        </authorList>
    </citation>
    <scope>NUCLEOTIDE SEQUENCE [LARGE SCALE GENOMIC DNA]</scope>
    <source>
        <strain evidence="3">PCC 7822</strain>
    </source>
</reference>